<name>A0AA41XA48_9MICO</name>
<sequence length="282" mass="30603">MPSDRRSFSLRINRRKVKLRQVDKPSRSFELSVGGIPQSVVSLEDPRRLAYPYIRHIGRMIDAAAPARTPLRVAHLGAGGLTLPRYVAVTRPGSQQIVVEFEREVLDAVLEALPLPEPNDIQVLYGDAREIAAAPVAPPWQDAAFIVVDLWDAAIIRAHVASREFYALVAARLAAGGVVAVNLLDGHPFDYARRQAATLAGLFAHVAVVLDFEPEDDEGPLGNVVVVASESPLAVAERPELLGEPRPHLLHGAELERWIGGAAPMTDADATDSPDPDDPRWA</sequence>
<dbReference type="Gene3D" id="3.40.50.150">
    <property type="entry name" value="Vaccinia Virus protein VP39"/>
    <property type="match status" value="1"/>
</dbReference>
<dbReference type="RefSeq" id="WP_259524881.1">
    <property type="nucleotide sequence ID" value="NZ_JANLCK010000001.1"/>
</dbReference>
<evidence type="ECO:0000313" key="3">
    <source>
        <dbReference type="Proteomes" id="UP001165587"/>
    </source>
</evidence>
<feature type="region of interest" description="Disordered" evidence="1">
    <location>
        <begin position="261"/>
        <end position="282"/>
    </location>
</feature>
<dbReference type="InterPro" id="IPR029063">
    <property type="entry name" value="SAM-dependent_MTases_sf"/>
</dbReference>
<protein>
    <submittedName>
        <fullName evidence="2">Fused MFS/spermidine synthase</fullName>
    </submittedName>
</protein>
<dbReference type="NCBIfam" id="NF037959">
    <property type="entry name" value="MFS_SpdSyn"/>
    <property type="match status" value="1"/>
</dbReference>
<keyword evidence="3" id="KW-1185">Reference proteome</keyword>
<dbReference type="SUPFAM" id="SSF53335">
    <property type="entry name" value="S-adenosyl-L-methionine-dependent methyltransferases"/>
    <property type="match status" value="1"/>
</dbReference>
<comment type="caution">
    <text evidence="2">The sequence shown here is derived from an EMBL/GenBank/DDBJ whole genome shotgun (WGS) entry which is preliminary data.</text>
</comment>
<gene>
    <name evidence="2" type="ORF">N1028_01000</name>
</gene>
<proteinExistence type="predicted"/>
<dbReference type="AlphaFoldDB" id="A0AA41XA48"/>
<organism evidence="2 3">
    <name type="scientific">Herbiconiux oxytropis</name>
    <dbReference type="NCBI Taxonomy" id="2970915"/>
    <lineage>
        <taxon>Bacteria</taxon>
        <taxon>Bacillati</taxon>
        <taxon>Actinomycetota</taxon>
        <taxon>Actinomycetes</taxon>
        <taxon>Micrococcales</taxon>
        <taxon>Microbacteriaceae</taxon>
        <taxon>Herbiconiux</taxon>
    </lineage>
</organism>
<evidence type="ECO:0000256" key="1">
    <source>
        <dbReference type="SAM" id="MobiDB-lite"/>
    </source>
</evidence>
<dbReference type="Proteomes" id="UP001165587">
    <property type="component" value="Unassembled WGS sequence"/>
</dbReference>
<dbReference type="EMBL" id="JANLCK010000001">
    <property type="protein sequence ID" value="MCS5724464.1"/>
    <property type="molecule type" value="Genomic_DNA"/>
</dbReference>
<evidence type="ECO:0000313" key="2">
    <source>
        <dbReference type="EMBL" id="MCS5724464.1"/>
    </source>
</evidence>
<accession>A0AA41XA48</accession>
<reference evidence="2" key="1">
    <citation type="submission" date="2022-08" db="EMBL/GenBank/DDBJ databases">
        <authorList>
            <person name="Deng Y."/>
            <person name="Han X.-F."/>
            <person name="Zhang Y.-Q."/>
        </authorList>
    </citation>
    <scope>NUCLEOTIDE SEQUENCE</scope>
    <source>
        <strain evidence="2">CPCC 203407</strain>
    </source>
</reference>